<evidence type="ECO:0000256" key="8">
    <source>
        <dbReference type="SAM" id="MobiDB-lite"/>
    </source>
</evidence>
<keyword evidence="6" id="KW-0966">Cell projection</keyword>
<feature type="compositionally biased region" description="Low complexity" evidence="8">
    <location>
        <begin position="369"/>
        <end position="382"/>
    </location>
</feature>
<feature type="coiled-coil region" evidence="7">
    <location>
        <begin position="263"/>
        <end position="298"/>
    </location>
</feature>
<dbReference type="AlphaFoldDB" id="A0A8J2RA84"/>
<evidence type="ECO:0000256" key="2">
    <source>
        <dbReference type="ARBA" id="ARBA00008340"/>
    </source>
</evidence>
<dbReference type="OrthoDB" id="438545at2759"/>
<comment type="similarity">
    <text evidence="2">Belongs to the CLUAP1 family.</text>
</comment>
<feature type="region of interest" description="Disordered" evidence="8">
    <location>
        <begin position="345"/>
        <end position="399"/>
    </location>
</feature>
<name>A0A8J2RA84_9NEOP</name>
<keyword evidence="10" id="KW-1185">Reference proteome</keyword>
<dbReference type="InterPro" id="IPR019366">
    <property type="entry name" value="Clusterin-associated_protein-1"/>
</dbReference>
<comment type="subcellular location">
    <subcellularLocation>
        <location evidence="1">Cell projection</location>
        <location evidence="1">Cilium</location>
    </subcellularLocation>
</comment>
<evidence type="ECO:0000256" key="3">
    <source>
        <dbReference type="ARBA" id="ARBA00022794"/>
    </source>
</evidence>
<proteinExistence type="inferred from homology"/>
<gene>
    <name evidence="9" type="ORF">DCHRY22_LOCUS14920</name>
</gene>
<dbReference type="GO" id="GO:0005929">
    <property type="term" value="C:cilium"/>
    <property type="evidence" value="ECO:0007669"/>
    <property type="project" value="UniProtKB-SubCell"/>
</dbReference>
<keyword evidence="4 7" id="KW-0175">Coiled coil</keyword>
<evidence type="ECO:0000256" key="6">
    <source>
        <dbReference type="ARBA" id="ARBA00023273"/>
    </source>
</evidence>
<dbReference type="PANTHER" id="PTHR21547">
    <property type="entry name" value="CLUSTERIN ASSOCIATED PROTEIN 1"/>
    <property type="match status" value="1"/>
</dbReference>
<evidence type="ECO:0000313" key="10">
    <source>
        <dbReference type="Proteomes" id="UP000789524"/>
    </source>
</evidence>
<protein>
    <submittedName>
        <fullName evidence="9">(African queen) hypothetical protein</fullName>
    </submittedName>
</protein>
<evidence type="ECO:0000313" key="9">
    <source>
        <dbReference type="EMBL" id="CAG9584312.1"/>
    </source>
</evidence>
<reference evidence="9" key="1">
    <citation type="submission" date="2021-09" db="EMBL/GenBank/DDBJ databases">
        <authorList>
            <person name="Martin H S."/>
        </authorList>
    </citation>
    <scope>NUCLEOTIDE SEQUENCE</scope>
</reference>
<dbReference type="Proteomes" id="UP000789524">
    <property type="component" value="Unassembled WGS sequence"/>
</dbReference>
<feature type="region of interest" description="Disordered" evidence="8">
    <location>
        <begin position="304"/>
        <end position="332"/>
    </location>
</feature>
<organism evidence="9 10">
    <name type="scientific">Danaus chrysippus</name>
    <name type="common">African queen</name>
    <dbReference type="NCBI Taxonomy" id="151541"/>
    <lineage>
        <taxon>Eukaryota</taxon>
        <taxon>Metazoa</taxon>
        <taxon>Ecdysozoa</taxon>
        <taxon>Arthropoda</taxon>
        <taxon>Hexapoda</taxon>
        <taxon>Insecta</taxon>
        <taxon>Pterygota</taxon>
        <taxon>Neoptera</taxon>
        <taxon>Endopterygota</taxon>
        <taxon>Lepidoptera</taxon>
        <taxon>Glossata</taxon>
        <taxon>Ditrysia</taxon>
        <taxon>Papilionoidea</taxon>
        <taxon>Nymphalidae</taxon>
        <taxon>Danainae</taxon>
        <taxon>Danaini</taxon>
        <taxon>Danaina</taxon>
        <taxon>Danaus</taxon>
        <taxon>Anosia</taxon>
    </lineage>
</organism>
<feature type="coiled-coil region" evidence="7">
    <location>
        <begin position="207"/>
        <end position="234"/>
    </location>
</feature>
<evidence type="ECO:0000256" key="7">
    <source>
        <dbReference type="SAM" id="Coils"/>
    </source>
</evidence>
<evidence type="ECO:0000256" key="4">
    <source>
        <dbReference type="ARBA" id="ARBA00023054"/>
    </source>
</evidence>
<dbReference type="Pfam" id="PF10234">
    <property type="entry name" value="Cluap1"/>
    <property type="match status" value="1"/>
</dbReference>
<keyword evidence="3" id="KW-0970">Cilium biogenesis/degradation</keyword>
<dbReference type="GO" id="GO:0060271">
    <property type="term" value="P:cilium assembly"/>
    <property type="evidence" value="ECO:0007669"/>
    <property type="project" value="TreeGrafter"/>
</dbReference>
<dbReference type="GO" id="GO:0005815">
    <property type="term" value="C:microtubule organizing center"/>
    <property type="evidence" value="ECO:0007669"/>
    <property type="project" value="TreeGrafter"/>
</dbReference>
<evidence type="ECO:0000256" key="5">
    <source>
        <dbReference type="ARBA" id="ARBA00023069"/>
    </source>
</evidence>
<dbReference type="GO" id="GO:0030992">
    <property type="term" value="C:intraciliary transport particle B"/>
    <property type="evidence" value="ECO:0007669"/>
    <property type="project" value="TreeGrafter"/>
</dbReference>
<dbReference type="PANTHER" id="PTHR21547:SF0">
    <property type="entry name" value="CLUSTERIN-ASSOCIATED PROTEIN 1"/>
    <property type="match status" value="1"/>
</dbReference>
<dbReference type="EMBL" id="CAKASE010000082">
    <property type="protein sequence ID" value="CAG9584312.1"/>
    <property type="molecule type" value="Genomic_DNA"/>
</dbReference>
<sequence length="463" mass="51498">MSYRDLRNFSEAMRSLGFPQLISLESFRSPNWPLVEACSRWLAARVEPDALLAGGADTLEQRVALVTHATELFHSRANLKLNGKRIYGADGWAVRELLKVANLLRSALDTPRRDDQLADTDMLVYDVSNRIGEIKQARTLATEITAQGAFLYDLLAKEPDNKDHRNKALSRQMDLSSLETALSRAVEAMSSRVDAVREQTASVAASEAALDAKIERRRAELQRAEKRLLTLQKIKPAYQSELTSLEMEIASLWDQYVLRYRCVEALKHRLSVLETAQAEAAEEQQAAIMQLIHKYEAEDVLGKLSDSDDLDSSDEPKESKQPRPPTRPKTRLRIKTAGILHTHTHIHTHTHTHTSISPDRGPLAPGRLSSDSGSSSESDLSDPQLYGGGWRPRPATRTIGAPGDYEDIVQGEHIYVPDLVINDVPGVEDPVQVLSEGSEGSLESELRLTERVGRNSALSDNEF</sequence>
<evidence type="ECO:0000256" key="1">
    <source>
        <dbReference type="ARBA" id="ARBA00004138"/>
    </source>
</evidence>
<comment type="caution">
    <text evidence="9">The sequence shown here is derived from an EMBL/GenBank/DDBJ whole genome shotgun (WGS) entry which is preliminary data.</text>
</comment>
<accession>A0A8J2RA84</accession>
<keyword evidence="5" id="KW-0969">Cilium</keyword>